<dbReference type="RefSeq" id="WP_150023767.1">
    <property type="nucleotide sequence ID" value="NZ_VWOJ01000004.1"/>
</dbReference>
<evidence type="ECO:0000256" key="3">
    <source>
        <dbReference type="ARBA" id="ARBA00020071"/>
    </source>
</evidence>
<comment type="similarity">
    <text evidence="2">Belongs to the polysaccharide deacetylase family.</text>
</comment>
<proteinExistence type="inferred from homology"/>
<dbReference type="Pfam" id="PF01522">
    <property type="entry name" value="Polysacc_deac_1"/>
    <property type="match status" value="1"/>
</dbReference>
<dbReference type="InterPro" id="IPR002509">
    <property type="entry name" value="NODB_dom"/>
</dbReference>
<organism evidence="6 7">
    <name type="scientific">Alkalicaulis satelles</name>
    <dbReference type="NCBI Taxonomy" id="2609175"/>
    <lineage>
        <taxon>Bacteria</taxon>
        <taxon>Pseudomonadati</taxon>
        <taxon>Pseudomonadota</taxon>
        <taxon>Alphaproteobacteria</taxon>
        <taxon>Maricaulales</taxon>
        <taxon>Maricaulaceae</taxon>
        <taxon>Alkalicaulis</taxon>
    </lineage>
</organism>
<evidence type="ECO:0000313" key="6">
    <source>
        <dbReference type="EMBL" id="KAA5801579.1"/>
    </source>
</evidence>
<evidence type="ECO:0000256" key="1">
    <source>
        <dbReference type="ARBA" id="ARBA00003236"/>
    </source>
</evidence>
<protein>
    <recommendedName>
        <fullName evidence="3">Chitooligosaccharide deacetylase</fullName>
    </recommendedName>
    <alternativeName>
        <fullName evidence="4">Nodulation protein B</fullName>
    </alternativeName>
</protein>
<name>A0A5M6ZA53_9PROT</name>
<evidence type="ECO:0000256" key="4">
    <source>
        <dbReference type="ARBA" id="ARBA00032976"/>
    </source>
</evidence>
<dbReference type="GO" id="GO:0005975">
    <property type="term" value="P:carbohydrate metabolic process"/>
    <property type="evidence" value="ECO:0007669"/>
    <property type="project" value="InterPro"/>
</dbReference>
<evidence type="ECO:0000259" key="5">
    <source>
        <dbReference type="Pfam" id="PF01522"/>
    </source>
</evidence>
<reference evidence="6 7" key="1">
    <citation type="submission" date="2019-09" db="EMBL/GenBank/DDBJ databases">
        <authorList>
            <person name="Kevbrin V."/>
            <person name="Grouzdev D.S."/>
        </authorList>
    </citation>
    <scope>NUCLEOTIDE SEQUENCE [LARGE SCALE GENOMIC DNA]</scope>
    <source>
        <strain evidence="6 7">G-192</strain>
    </source>
</reference>
<comment type="caution">
    <text evidence="6">The sequence shown here is derived from an EMBL/GenBank/DDBJ whole genome shotgun (WGS) entry which is preliminary data.</text>
</comment>
<accession>A0A5M6ZA53</accession>
<dbReference type="GO" id="GO:0016810">
    <property type="term" value="F:hydrolase activity, acting on carbon-nitrogen (but not peptide) bonds"/>
    <property type="evidence" value="ECO:0007669"/>
    <property type="project" value="InterPro"/>
</dbReference>
<dbReference type="Gene3D" id="3.20.20.370">
    <property type="entry name" value="Glycoside hydrolase/deacetylase"/>
    <property type="match status" value="1"/>
</dbReference>
<dbReference type="PANTHER" id="PTHR43123:SF4">
    <property type="entry name" value="POLYSACCHARIDE DEACETYLASE"/>
    <property type="match status" value="1"/>
</dbReference>
<keyword evidence="7" id="KW-1185">Reference proteome</keyword>
<dbReference type="EMBL" id="VWOJ01000004">
    <property type="protein sequence ID" value="KAA5801579.1"/>
    <property type="molecule type" value="Genomic_DNA"/>
</dbReference>
<dbReference type="AlphaFoldDB" id="A0A5M6ZA53"/>
<evidence type="ECO:0000313" key="7">
    <source>
        <dbReference type="Proteomes" id="UP000325122"/>
    </source>
</evidence>
<evidence type="ECO:0000256" key="2">
    <source>
        <dbReference type="ARBA" id="ARBA00010973"/>
    </source>
</evidence>
<dbReference type="SUPFAM" id="SSF88713">
    <property type="entry name" value="Glycoside hydrolase/deacetylase"/>
    <property type="match status" value="1"/>
</dbReference>
<gene>
    <name evidence="6" type="ORF">F1654_11825</name>
</gene>
<feature type="domain" description="NodB homology" evidence="5">
    <location>
        <begin position="81"/>
        <end position="174"/>
    </location>
</feature>
<sequence length="304" mass="33320">MSLDPSYLDYPKRGYGQDMDRYDWALAKDRAPVHLASGAKIAAMIVVACEYHPIDPKKAPFNHPHGMITPFPDLRHFTSRDYGNRVGVFRILAALREAGLSATFALSAALLERARPLADAILNDGHEIAAAGLHGDALHHAGLSEDEERALIARTREAFAAAGIEPVTWLSPARQQSFATPDLLTEAGFTRVLDWESDQIPLPLRTSHGPLSALPLLNELEDFKLLVERKQDEASWVRQILEAKDYLKTEYAARGASVLGFQLTPFVAGQPFRITALEALLAGLAQDTDVWCAGADVIASAFER</sequence>
<dbReference type="Proteomes" id="UP000325122">
    <property type="component" value="Unassembled WGS sequence"/>
</dbReference>
<dbReference type="InterPro" id="IPR011330">
    <property type="entry name" value="Glyco_hydro/deAcase_b/a-brl"/>
</dbReference>
<comment type="function">
    <text evidence="1">Is involved in generating a small heat-stable compound (Nod), an acylated oligomer of N-acetylglucosamine, that stimulates mitosis in various plant protoplasts.</text>
</comment>
<dbReference type="PANTHER" id="PTHR43123">
    <property type="entry name" value="POLYSACCHARIDE DEACETYLASE-RELATED"/>
    <property type="match status" value="1"/>
</dbReference>